<dbReference type="GO" id="GO:0016747">
    <property type="term" value="F:acyltransferase activity, transferring groups other than amino-acyl groups"/>
    <property type="evidence" value="ECO:0007669"/>
    <property type="project" value="InterPro"/>
</dbReference>
<organism evidence="3 4">
    <name type="scientific">Propionigenium maris DSM 9537</name>
    <dbReference type="NCBI Taxonomy" id="1123000"/>
    <lineage>
        <taxon>Bacteria</taxon>
        <taxon>Fusobacteriati</taxon>
        <taxon>Fusobacteriota</taxon>
        <taxon>Fusobacteriia</taxon>
        <taxon>Fusobacteriales</taxon>
        <taxon>Fusobacteriaceae</taxon>
        <taxon>Propionigenium</taxon>
    </lineage>
</organism>
<dbReference type="RefSeq" id="WP_281833984.1">
    <property type="nucleotide sequence ID" value="NZ_BSDY01000004.1"/>
</dbReference>
<comment type="caution">
    <text evidence="3">The sequence shown here is derived from an EMBL/GenBank/DDBJ whole genome shotgun (WGS) entry which is preliminary data.</text>
</comment>
<feature type="domain" description="N-acetyltransferase" evidence="2">
    <location>
        <begin position="68"/>
        <end position="203"/>
    </location>
</feature>
<dbReference type="EMBL" id="BSDY01000004">
    <property type="protein sequence ID" value="GLI55484.1"/>
    <property type="molecule type" value="Genomic_DNA"/>
</dbReference>
<evidence type="ECO:0000256" key="1">
    <source>
        <dbReference type="SAM" id="Phobius"/>
    </source>
</evidence>
<reference evidence="3" key="1">
    <citation type="submission" date="2022-12" db="EMBL/GenBank/DDBJ databases">
        <title>Reference genome sequencing for broad-spectrum identification of bacterial and archaeal isolates by mass spectrometry.</title>
        <authorList>
            <person name="Sekiguchi Y."/>
            <person name="Tourlousse D.M."/>
        </authorList>
    </citation>
    <scope>NUCLEOTIDE SEQUENCE</scope>
    <source>
        <strain evidence="3">10succ1</strain>
    </source>
</reference>
<dbReference type="AlphaFoldDB" id="A0A9W6GKE1"/>
<dbReference type="SUPFAM" id="SSF55729">
    <property type="entry name" value="Acyl-CoA N-acyltransferases (Nat)"/>
    <property type="match status" value="1"/>
</dbReference>
<gene>
    <name evidence="3" type="ORF">PM10SUCC1_09980</name>
</gene>
<dbReference type="PROSITE" id="PS51186">
    <property type="entry name" value="GNAT"/>
    <property type="match status" value="1"/>
</dbReference>
<evidence type="ECO:0000313" key="3">
    <source>
        <dbReference type="EMBL" id="GLI55484.1"/>
    </source>
</evidence>
<keyword evidence="1" id="KW-0812">Transmembrane</keyword>
<accession>A0A9W6GKE1</accession>
<sequence length="203" mass="23833">MSINWIDWFGYMASVVILVSLTMSSIVKLRWINLFGGAMFSTFGFMIGSLPTGLLNLGIVFIDIYYLYIIYTKKEDFAMVEAEMDSKYFKHFIDSNIEEIEEYYDISEDKDKVAYYFLRNNNIAGVLVGKAVSTEAFYIEMDYVTKEYRDFKIARHFLEKNKTSLLLKGYKELHARAKTKDHAEYLEKMGFVKKQENEYVKTI</sequence>
<evidence type="ECO:0000313" key="4">
    <source>
        <dbReference type="Proteomes" id="UP001144471"/>
    </source>
</evidence>
<dbReference type="InterPro" id="IPR000182">
    <property type="entry name" value="GNAT_dom"/>
</dbReference>
<dbReference type="Gene3D" id="3.40.630.30">
    <property type="match status" value="1"/>
</dbReference>
<keyword evidence="4" id="KW-1185">Reference proteome</keyword>
<dbReference type="Proteomes" id="UP001144471">
    <property type="component" value="Unassembled WGS sequence"/>
</dbReference>
<feature type="transmembrane region" description="Helical" evidence="1">
    <location>
        <begin position="54"/>
        <end position="71"/>
    </location>
</feature>
<keyword evidence="1" id="KW-1133">Transmembrane helix</keyword>
<feature type="transmembrane region" description="Helical" evidence="1">
    <location>
        <begin position="6"/>
        <end position="24"/>
    </location>
</feature>
<dbReference type="InterPro" id="IPR016181">
    <property type="entry name" value="Acyl_CoA_acyltransferase"/>
</dbReference>
<evidence type="ECO:0000259" key="2">
    <source>
        <dbReference type="PROSITE" id="PS51186"/>
    </source>
</evidence>
<name>A0A9W6GKE1_9FUSO</name>
<dbReference type="Pfam" id="PF13673">
    <property type="entry name" value="Acetyltransf_10"/>
    <property type="match status" value="1"/>
</dbReference>
<protein>
    <recommendedName>
        <fullName evidence="2">N-acetyltransferase domain-containing protein</fullName>
    </recommendedName>
</protein>
<keyword evidence="1" id="KW-0472">Membrane</keyword>
<proteinExistence type="predicted"/>